<dbReference type="Proteomes" id="UP001431209">
    <property type="component" value="Unassembled WGS sequence"/>
</dbReference>
<dbReference type="AlphaFoldDB" id="A0AAW2YTW4"/>
<reference evidence="1 2" key="1">
    <citation type="submission" date="2024-03" db="EMBL/GenBank/DDBJ databases">
        <title>The Acrasis kona genome and developmental transcriptomes reveal deep origins of eukaryotic multicellular pathways.</title>
        <authorList>
            <person name="Sheikh S."/>
            <person name="Fu C.-J."/>
            <person name="Brown M.W."/>
            <person name="Baldauf S.L."/>
        </authorList>
    </citation>
    <scope>NUCLEOTIDE SEQUENCE [LARGE SCALE GENOMIC DNA]</scope>
    <source>
        <strain evidence="1 2">ATCC MYA-3509</strain>
    </source>
</reference>
<gene>
    <name evidence="1" type="ORF">AKO1_007067</name>
</gene>
<sequence length="243" mass="28511">MLKLRQIEERDFSTLIQLEESIFPTGACTNEILSQIYLSQPYRAQFGMMYDDEKDKKLCAMCAFLPLNAIGYNKLKNGVCRELELDEYDYFTLDYPDKSQVRTFEIALHVYHIDKLRPIPKLYQRVFEDVTVVVENLTKLIKKLYHPSSTLNVLCFSAYAVTKEGVNLFENILGWTPNIHFPITEHLMFKKDQEQTKWLLVEGPKDQVISFNQEWSYSNQCKFLTTHCYETGIAWGLFKKSKL</sequence>
<proteinExistence type="predicted"/>
<evidence type="ECO:0000313" key="1">
    <source>
        <dbReference type="EMBL" id="KAL0480293.1"/>
    </source>
</evidence>
<dbReference type="EMBL" id="JAOPGA020000651">
    <property type="protein sequence ID" value="KAL0480293.1"/>
    <property type="molecule type" value="Genomic_DNA"/>
</dbReference>
<evidence type="ECO:0000313" key="2">
    <source>
        <dbReference type="Proteomes" id="UP001431209"/>
    </source>
</evidence>
<comment type="caution">
    <text evidence="1">The sequence shown here is derived from an EMBL/GenBank/DDBJ whole genome shotgun (WGS) entry which is preliminary data.</text>
</comment>
<keyword evidence="2" id="KW-1185">Reference proteome</keyword>
<accession>A0AAW2YTW4</accession>
<name>A0AAW2YTW4_9EUKA</name>
<protein>
    <submittedName>
        <fullName evidence="1">LeuA</fullName>
    </submittedName>
</protein>
<organism evidence="1 2">
    <name type="scientific">Acrasis kona</name>
    <dbReference type="NCBI Taxonomy" id="1008807"/>
    <lineage>
        <taxon>Eukaryota</taxon>
        <taxon>Discoba</taxon>
        <taxon>Heterolobosea</taxon>
        <taxon>Tetramitia</taxon>
        <taxon>Eutetramitia</taxon>
        <taxon>Acrasidae</taxon>
        <taxon>Acrasis</taxon>
    </lineage>
</organism>